<sequence>MVLFGPLLNLWVSHYSVFAKRSHYLYRVFLRSGWGWTCIFVGSFVFLLSLSVRRSLTLTLRHLSRLAVAGGLWLGFRKLLSVLENATGSCYERLPGSQELAVGSEAQPLLLLREALGWCSGLPELEGNVPGLVPFGTKLVLPWKAWDDLVTDEEATKEIRLGHCKHF</sequence>
<keyword evidence="8" id="KW-1185">Reference proteome</keyword>
<accession>A0A8J4X8X5</accession>
<dbReference type="GO" id="GO:0010945">
    <property type="term" value="F:coenzyme A diphosphatase activity"/>
    <property type="evidence" value="ECO:0007669"/>
    <property type="project" value="InterPro"/>
</dbReference>
<keyword evidence="4 6" id="KW-1133">Transmembrane helix</keyword>
<comment type="caution">
    <text evidence="7">The sequence shown here is derived from an EMBL/GenBank/DDBJ whole genome shotgun (WGS) entry which is preliminary data.</text>
</comment>
<evidence type="ECO:0000313" key="8">
    <source>
        <dbReference type="Proteomes" id="UP000727407"/>
    </source>
</evidence>
<proteinExistence type="predicted"/>
<keyword evidence="2 6" id="KW-0812">Transmembrane</keyword>
<dbReference type="InterPro" id="IPR019388">
    <property type="entry name" value="FIT"/>
</dbReference>
<dbReference type="PANTHER" id="PTHR23129:SF3">
    <property type="entry name" value="FAT STORAGE-INDUCING TRANSMEMBRANE PROTEIN 1"/>
    <property type="match status" value="1"/>
</dbReference>
<dbReference type="GO" id="GO:0019915">
    <property type="term" value="P:lipid storage"/>
    <property type="evidence" value="ECO:0007669"/>
    <property type="project" value="InterPro"/>
</dbReference>
<evidence type="ECO:0000256" key="3">
    <source>
        <dbReference type="ARBA" id="ARBA00022824"/>
    </source>
</evidence>
<dbReference type="PANTHER" id="PTHR23129">
    <property type="entry name" value="ACYL-COENZYME A DIPHOSPHATASE FITM2"/>
    <property type="match status" value="1"/>
</dbReference>
<keyword evidence="3" id="KW-0256">Endoplasmic reticulum</keyword>
<comment type="subcellular location">
    <subcellularLocation>
        <location evidence="1">Endoplasmic reticulum membrane</location>
        <topology evidence="1">Multi-pass membrane protein</topology>
    </subcellularLocation>
</comment>
<dbReference type="OrthoDB" id="5579088at2759"/>
<evidence type="ECO:0000256" key="4">
    <source>
        <dbReference type="ARBA" id="ARBA00022989"/>
    </source>
</evidence>
<evidence type="ECO:0000256" key="2">
    <source>
        <dbReference type="ARBA" id="ARBA00022692"/>
    </source>
</evidence>
<feature type="transmembrane region" description="Helical" evidence="6">
    <location>
        <begin position="33"/>
        <end position="52"/>
    </location>
</feature>
<dbReference type="GO" id="GO:0034389">
    <property type="term" value="P:lipid droplet organization"/>
    <property type="evidence" value="ECO:0007669"/>
    <property type="project" value="TreeGrafter"/>
</dbReference>
<dbReference type="AlphaFoldDB" id="A0A8J4X8X5"/>
<dbReference type="Proteomes" id="UP000727407">
    <property type="component" value="Unassembled WGS sequence"/>
</dbReference>
<evidence type="ECO:0000256" key="6">
    <source>
        <dbReference type="SAM" id="Phobius"/>
    </source>
</evidence>
<gene>
    <name evidence="7" type="primary">fitm1</name>
    <name evidence="7" type="ORF">DAT39_004227</name>
</gene>
<protein>
    <submittedName>
        <fullName evidence="7">Fat storage-inducing transmembrane protein 1</fullName>
    </submittedName>
</protein>
<evidence type="ECO:0000256" key="1">
    <source>
        <dbReference type="ARBA" id="ARBA00004477"/>
    </source>
</evidence>
<evidence type="ECO:0000313" key="7">
    <source>
        <dbReference type="EMBL" id="KAF5906059.1"/>
    </source>
</evidence>
<dbReference type="GO" id="GO:0008654">
    <property type="term" value="P:phospholipid biosynthetic process"/>
    <property type="evidence" value="ECO:0007669"/>
    <property type="project" value="TreeGrafter"/>
</dbReference>
<keyword evidence="5 6" id="KW-0472">Membrane</keyword>
<name>A0A8J4X8X5_CLAMG</name>
<dbReference type="GO" id="GO:0005789">
    <property type="term" value="C:endoplasmic reticulum membrane"/>
    <property type="evidence" value="ECO:0007669"/>
    <property type="project" value="UniProtKB-SubCell"/>
</dbReference>
<dbReference type="EMBL" id="QNUK01000038">
    <property type="protein sequence ID" value="KAF5906059.1"/>
    <property type="molecule type" value="Genomic_DNA"/>
</dbReference>
<organism evidence="7 8">
    <name type="scientific">Clarias magur</name>
    <name type="common">Asian catfish</name>
    <name type="synonym">Macropteronotus magur</name>
    <dbReference type="NCBI Taxonomy" id="1594786"/>
    <lineage>
        <taxon>Eukaryota</taxon>
        <taxon>Metazoa</taxon>
        <taxon>Chordata</taxon>
        <taxon>Craniata</taxon>
        <taxon>Vertebrata</taxon>
        <taxon>Euteleostomi</taxon>
        <taxon>Actinopterygii</taxon>
        <taxon>Neopterygii</taxon>
        <taxon>Teleostei</taxon>
        <taxon>Ostariophysi</taxon>
        <taxon>Siluriformes</taxon>
        <taxon>Clariidae</taxon>
        <taxon>Clarias</taxon>
    </lineage>
</organism>
<reference evidence="7" key="1">
    <citation type="submission" date="2020-07" db="EMBL/GenBank/DDBJ databases">
        <title>Clarias magur genome sequencing, assembly and annotation.</title>
        <authorList>
            <person name="Kushwaha B."/>
            <person name="Kumar R."/>
            <person name="Das P."/>
            <person name="Joshi C.G."/>
            <person name="Kumar D."/>
            <person name="Nagpure N.S."/>
            <person name="Pandey M."/>
            <person name="Agarwal S."/>
            <person name="Srivastava S."/>
            <person name="Singh M."/>
            <person name="Sahoo L."/>
            <person name="Jayasankar P."/>
            <person name="Meher P.K."/>
            <person name="Koringa P.G."/>
            <person name="Iquebal M.A."/>
            <person name="Das S.P."/>
            <person name="Bit A."/>
            <person name="Patnaik S."/>
            <person name="Patel N."/>
            <person name="Shah T.M."/>
            <person name="Hinsu A."/>
            <person name="Jena J.K."/>
        </authorList>
    </citation>
    <scope>NUCLEOTIDE SEQUENCE</scope>
    <source>
        <strain evidence="7">CIFAMagur01</strain>
        <tissue evidence="7">Testis</tissue>
    </source>
</reference>
<evidence type="ECO:0000256" key="5">
    <source>
        <dbReference type="ARBA" id="ARBA00023136"/>
    </source>
</evidence>